<gene>
    <name evidence="1" type="ORF">LYSCAS_26240</name>
</gene>
<sequence>MPKSATLLLIRHAEKSGDPDDTGLTPAGEARAQAYAVFFQRMMSGTSRLPPPAFLIAAAIAPDSHRAHSTLEPLAVALGIEIDARVADGDYPTLARRLLEDARYDGATTLVCWTHKKILGLAKALGAPDSLLPKQWPDDTFGWMLRLEYDAAGTLADATLASQRLMFGDCGDEP</sequence>
<evidence type="ECO:0000313" key="2">
    <source>
        <dbReference type="Proteomes" id="UP000681317"/>
    </source>
</evidence>
<reference evidence="1 2" key="1">
    <citation type="submission" date="2021-03" db="EMBL/GenBank/DDBJ databases">
        <title>Complete Genome Sequences of Two Lysobacter Strains Isolated from Sea Water (Lysobacter caseinilyticus) and Soil (Lysobacter helvus) in South Korea.</title>
        <authorList>
            <person name="Watanabe Y."/>
            <person name="Arakawa K."/>
        </authorList>
    </citation>
    <scope>NUCLEOTIDE SEQUENCE [LARGE SCALE GENOMIC DNA]</scope>
    <source>
        <strain evidence="1 2">KVB24</strain>
    </source>
</reference>
<dbReference type="Gene3D" id="3.40.50.1240">
    <property type="entry name" value="Phosphoglycerate mutase-like"/>
    <property type="match status" value="1"/>
</dbReference>
<keyword evidence="2" id="KW-1185">Reference proteome</keyword>
<dbReference type="EMBL" id="AP024545">
    <property type="protein sequence ID" value="BCT93600.1"/>
    <property type="molecule type" value="Genomic_DNA"/>
</dbReference>
<dbReference type="InterPro" id="IPR029033">
    <property type="entry name" value="His_PPase_superfam"/>
</dbReference>
<dbReference type="RefSeq" id="WP_213434511.1">
    <property type="nucleotide sequence ID" value="NZ_AP024545.1"/>
</dbReference>
<organism evidence="1 2">
    <name type="scientific">Noviluteimonas caseinilytica</name>
    <dbReference type="NCBI Taxonomy" id="2675101"/>
    <lineage>
        <taxon>Bacteria</taxon>
        <taxon>Pseudomonadati</taxon>
        <taxon>Pseudomonadota</taxon>
        <taxon>Gammaproteobacteria</taxon>
        <taxon>Lysobacterales</taxon>
        <taxon>Lysobacteraceae</taxon>
        <taxon>Noviluteimonas</taxon>
    </lineage>
</organism>
<proteinExistence type="predicted"/>
<evidence type="ECO:0008006" key="3">
    <source>
        <dbReference type="Google" id="ProtNLM"/>
    </source>
</evidence>
<dbReference type="Proteomes" id="UP000681317">
    <property type="component" value="Chromosome"/>
</dbReference>
<accession>A0ABN6FXE4</accession>
<name>A0ABN6FXE4_9GAMM</name>
<dbReference type="SUPFAM" id="SSF53254">
    <property type="entry name" value="Phosphoglycerate mutase-like"/>
    <property type="match status" value="1"/>
</dbReference>
<protein>
    <recommendedName>
        <fullName evidence="3">Histidine phosphatase family protein</fullName>
    </recommendedName>
</protein>
<evidence type="ECO:0000313" key="1">
    <source>
        <dbReference type="EMBL" id="BCT93600.1"/>
    </source>
</evidence>